<feature type="coiled-coil region" evidence="2">
    <location>
        <begin position="133"/>
        <end position="171"/>
    </location>
</feature>
<dbReference type="Gene3D" id="2.130.10.10">
    <property type="entry name" value="YVTN repeat-like/Quinoprotein amine dehydrogenase"/>
    <property type="match status" value="1"/>
</dbReference>
<dbReference type="InterPro" id="IPR047153">
    <property type="entry name" value="TRIM45/56/19-like"/>
</dbReference>
<feature type="domain" description="B box-type" evidence="3">
    <location>
        <begin position="11"/>
        <end position="54"/>
    </location>
</feature>
<dbReference type="EMBL" id="CAJPWZ010002875">
    <property type="protein sequence ID" value="CAG2246605.1"/>
    <property type="molecule type" value="Genomic_DNA"/>
</dbReference>
<dbReference type="GO" id="GO:0061630">
    <property type="term" value="F:ubiquitin protein ligase activity"/>
    <property type="evidence" value="ECO:0007669"/>
    <property type="project" value="TreeGrafter"/>
</dbReference>
<proteinExistence type="predicted"/>
<dbReference type="SUPFAM" id="SSF63825">
    <property type="entry name" value="YWTD domain"/>
    <property type="match status" value="1"/>
</dbReference>
<sequence length="491" mass="56400">MMASNWSLCGVCVNRQITKSSIVWCSDCEEGLCGNCKEHHSIAKETKSHETVSITEYEKLPTKGLQIDPVCKLHHEKYELFCKKHDCPCCKKCVKSHNDCRGLTDINEIIKHVKTSSAFCEIEQTLMEVTENIKRLSTNRKENLKTLKDQKKEIEAEINQMRTKINRHLDKLQDDFIKELMAVEQKESIKIKKNLNYSQKRRKKRSLKYKKTLLVLNRMRPNFKLFNHERYRKDIAVGENFIESEITASVQEFGEINVSSDPCDFTIQKRKDRQAQIMVALSTRNIDNLTVTLQKRIKTELSDVRGCAQLPGECKEISIVDLNNHKLKKSLAVNSFNHGVVYKDEHLIYCAREKGLQMISINDDSITNVTNSNLPYYAYVTTFGDKLFYTKFDNDSVTCCDYKGNTIWTFRDISVLSAPLGISVDNDGCVYVVGFDSNNVVVISPDVQRCRQFLSREDGLSGPQVLHYDQSTNQLIVANRANHAFLFDVKC</sequence>
<accession>A0A8S3UJQ4</accession>
<keyword evidence="5" id="KW-1185">Reference proteome</keyword>
<dbReference type="GO" id="GO:0006513">
    <property type="term" value="P:protein monoubiquitination"/>
    <property type="evidence" value="ECO:0007669"/>
    <property type="project" value="TreeGrafter"/>
</dbReference>
<dbReference type="GO" id="GO:0008270">
    <property type="term" value="F:zinc ion binding"/>
    <property type="evidence" value="ECO:0007669"/>
    <property type="project" value="UniProtKB-KW"/>
</dbReference>
<keyword evidence="1" id="KW-0862">Zinc</keyword>
<keyword evidence="1" id="KW-0863">Zinc-finger</keyword>
<gene>
    <name evidence="4" type="ORF">MEDL_58577</name>
</gene>
<dbReference type="PANTHER" id="PTHR25462">
    <property type="entry name" value="BONUS, ISOFORM C-RELATED"/>
    <property type="match status" value="1"/>
</dbReference>
<keyword evidence="1" id="KW-0479">Metal-binding</keyword>
<dbReference type="InterPro" id="IPR015943">
    <property type="entry name" value="WD40/YVTN_repeat-like_dom_sf"/>
</dbReference>
<evidence type="ECO:0000256" key="1">
    <source>
        <dbReference type="PROSITE-ProRule" id="PRU00024"/>
    </source>
</evidence>
<evidence type="ECO:0000313" key="4">
    <source>
        <dbReference type="EMBL" id="CAG2246605.1"/>
    </source>
</evidence>
<protein>
    <recommendedName>
        <fullName evidence="3">B box-type domain-containing protein</fullName>
    </recommendedName>
</protein>
<keyword evidence="2" id="KW-0175">Coiled coil</keyword>
<dbReference type="Gene3D" id="3.30.160.60">
    <property type="entry name" value="Classic Zinc Finger"/>
    <property type="match status" value="1"/>
</dbReference>
<organism evidence="4 5">
    <name type="scientific">Mytilus edulis</name>
    <name type="common">Blue mussel</name>
    <dbReference type="NCBI Taxonomy" id="6550"/>
    <lineage>
        <taxon>Eukaryota</taxon>
        <taxon>Metazoa</taxon>
        <taxon>Spiralia</taxon>
        <taxon>Lophotrochozoa</taxon>
        <taxon>Mollusca</taxon>
        <taxon>Bivalvia</taxon>
        <taxon>Autobranchia</taxon>
        <taxon>Pteriomorphia</taxon>
        <taxon>Mytilida</taxon>
        <taxon>Mytiloidea</taxon>
        <taxon>Mytilidae</taxon>
        <taxon>Mytilinae</taxon>
        <taxon>Mytilus</taxon>
    </lineage>
</organism>
<reference evidence="4" key="1">
    <citation type="submission" date="2021-03" db="EMBL/GenBank/DDBJ databases">
        <authorList>
            <person name="Bekaert M."/>
        </authorList>
    </citation>
    <scope>NUCLEOTIDE SEQUENCE</scope>
</reference>
<dbReference type="AlphaFoldDB" id="A0A8S3UJQ4"/>
<dbReference type="InterPro" id="IPR000315">
    <property type="entry name" value="Znf_B-box"/>
</dbReference>
<dbReference type="PROSITE" id="PS50119">
    <property type="entry name" value="ZF_BBOX"/>
    <property type="match status" value="1"/>
</dbReference>
<evidence type="ECO:0000256" key="2">
    <source>
        <dbReference type="SAM" id="Coils"/>
    </source>
</evidence>
<dbReference type="Proteomes" id="UP000683360">
    <property type="component" value="Unassembled WGS sequence"/>
</dbReference>
<evidence type="ECO:0000313" key="5">
    <source>
        <dbReference type="Proteomes" id="UP000683360"/>
    </source>
</evidence>
<comment type="caution">
    <text evidence="4">The sequence shown here is derived from an EMBL/GenBank/DDBJ whole genome shotgun (WGS) entry which is preliminary data.</text>
</comment>
<name>A0A8S3UJQ4_MYTED</name>
<dbReference type="PANTHER" id="PTHR25462:SF229">
    <property type="entry name" value="TRANSCRIPTION INTERMEDIARY FACTOR 1-BETA"/>
    <property type="match status" value="1"/>
</dbReference>
<evidence type="ECO:0000259" key="3">
    <source>
        <dbReference type="PROSITE" id="PS50119"/>
    </source>
</evidence>